<reference evidence="7 8" key="1">
    <citation type="submission" date="2018-12" db="EMBL/GenBank/DDBJ databases">
        <authorList>
            <consortium name="Pathogen Informatics"/>
        </authorList>
    </citation>
    <scope>NUCLEOTIDE SEQUENCE [LARGE SCALE GENOMIC DNA]</scope>
    <source>
        <strain evidence="7 8">NCTC9695</strain>
    </source>
</reference>
<comment type="subcellular location">
    <subcellularLocation>
        <location evidence="1">Cell membrane</location>
        <topology evidence="1">Multi-pass membrane protein</topology>
    </subcellularLocation>
</comment>
<dbReference type="PROSITE" id="PS50929">
    <property type="entry name" value="ABC_TM1F"/>
    <property type="match status" value="1"/>
</dbReference>
<dbReference type="GO" id="GO:0140359">
    <property type="term" value="F:ABC-type transporter activity"/>
    <property type="evidence" value="ECO:0007669"/>
    <property type="project" value="InterPro"/>
</dbReference>
<dbReference type="AlphaFoldDB" id="A0A3S4HVK9"/>
<dbReference type="EMBL" id="LR134182">
    <property type="protein sequence ID" value="VEB45835.1"/>
    <property type="molecule type" value="Genomic_DNA"/>
</dbReference>
<sequence length="272" mass="28836">MIDGMMALLAMAMLAWYSPAFCAVAAASAALYAGLRLLSYPRLQDAALHRLYAGAKEHGHFLETVRAISAVKLFGREAARLADWSRLKRAQIGSEQRAQRLSALCKLANVTLLRAQALALLYVGALQVLERRLSIGMLMAASLYAGTFSGRVFQLLDSWVDIRLLGLHAGRLADLLGEPPEADDAEAAQTAPAQGRLSLRGVSFRYGEGEPWVLRDVSLDIPPGQSVALTGPSGGGKTTLAKILLGLLQPQSGEVLVDGVPIARLGPGGTAP</sequence>
<dbReference type="GO" id="GO:0034040">
    <property type="term" value="F:ATPase-coupled lipid transmembrane transporter activity"/>
    <property type="evidence" value="ECO:0007669"/>
    <property type="project" value="TreeGrafter"/>
</dbReference>
<accession>A0A3S4HVK9</accession>
<name>A0A3S4HVK9_CHRVL</name>
<proteinExistence type="predicted"/>
<dbReference type="Pfam" id="PF00664">
    <property type="entry name" value="ABC_membrane"/>
    <property type="match status" value="1"/>
</dbReference>
<dbReference type="SUPFAM" id="SSF52540">
    <property type="entry name" value="P-loop containing nucleoside triphosphate hydrolases"/>
    <property type="match status" value="1"/>
</dbReference>
<dbReference type="PANTHER" id="PTHR24221">
    <property type="entry name" value="ATP-BINDING CASSETTE SUB-FAMILY B"/>
    <property type="match status" value="1"/>
</dbReference>
<feature type="signal peptide" evidence="5">
    <location>
        <begin position="1"/>
        <end position="22"/>
    </location>
</feature>
<dbReference type="InterPro" id="IPR036640">
    <property type="entry name" value="ABC1_TM_sf"/>
</dbReference>
<evidence type="ECO:0000313" key="8">
    <source>
        <dbReference type="Proteomes" id="UP000275777"/>
    </source>
</evidence>
<dbReference type="GO" id="GO:0016887">
    <property type="term" value="F:ATP hydrolysis activity"/>
    <property type="evidence" value="ECO:0007669"/>
    <property type="project" value="InterPro"/>
</dbReference>
<dbReference type="Pfam" id="PF00005">
    <property type="entry name" value="ABC_tran"/>
    <property type="match status" value="1"/>
</dbReference>
<dbReference type="Proteomes" id="UP000275777">
    <property type="component" value="Chromosome"/>
</dbReference>
<dbReference type="Gene3D" id="1.20.1560.10">
    <property type="entry name" value="ABC transporter type 1, transmembrane domain"/>
    <property type="match status" value="1"/>
</dbReference>
<dbReference type="GO" id="GO:0005524">
    <property type="term" value="F:ATP binding"/>
    <property type="evidence" value="ECO:0007669"/>
    <property type="project" value="InterPro"/>
</dbReference>
<dbReference type="InterPro" id="IPR039421">
    <property type="entry name" value="Type_1_exporter"/>
</dbReference>
<feature type="chain" id="PRO_5018745597" evidence="5">
    <location>
        <begin position="23"/>
        <end position="272"/>
    </location>
</feature>
<dbReference type="PANTHER" id="PTHR24221:SF606">
    <property type="entry name" value="COLICIN V SECRETION-PROCESSING ATP-BINDING PROTEIN"/>
    <property type="match status" value="1"/>
</dbReference>
<gene>
    <name evidence="7" type="primary">apxIB_5</name>
    <name evidence="7" type="ORF">NCTC9695_06367</name>
</gene>
<evidence type="ECO:0000256" key="1">
    <source>
        <dbReference type="ARBA" id="ARBA00004651"/>
    </source>
</evidence>
<evidence type="ECO:0000256" key="4">
    <source>
        <dbReference type="ARBA" id="ARBA00023136"/>
    </source>
</evidence>
<evidence type="ECO:0000259" key="6">
    <source>
        <dbReference type="PROSITE" id="PS50929"/>
    </source>
</evidence>
<evidence type="ECO:0000256" key="2">
    <source>
        <dbReference type="ARBA" id="ARBA00022692"/>
    </source>
</evidence>
<dbReference type="Gene3D" id="3.40.50.300">
    <property type="entry name" value="P-loop containing nucleotide triphosphate hydrolases"/>
    <property type="match status" value="1"/>
</dbReference>
<evidence type="ECO:0000313" key="7">
    <source>
        <dbReference type="EMBL" id="VEB45835.1"/>
    </source>
</evidence>
<dbReference type="InterPro" id="IPR003439">
    <property type="entry name" value="ABC_transporter-like_ATP-bd"/>
</dbReference>
<protein>
    <submittedName>
        <fullName evidence="7">RTX-I toxin determinant B</fullName>
    </submittedName>
</protein>
<dbReference type="GO" id="GO:0005886">
    <property type="term" value="C:plasma membrane"/>
    <property type="evidence" value="ECO:0007669"/>
    <property type="project" value="UniProtKB-SubCell"/>
</dbReference>
<feature type="domain" description="ABC transmembrane type-1" evidence="6">
    <location>
        <begin position="1"/>
        <end position="164"/>
    </location>
</feature>
<keyword evidence="4" id="KW-0472">Membrane</keyword>
<keyword evidence="3" id="KW-1133">Transmembrane helix</keyword>
<dbReference type="InterPro" id="IPR011527">
    <property type="entry name" value="ABC1_TM_dom"/>
</dbReference>
<keyword evidence="5" id="KW-0732">Signal</keyword>
<organism evidence="7 8">
    <name type="scientific">Chromobacterium violaceum</name>
    <dbReference type="NCBI Taxonomy" id="536"/>
    <lineage>
        <taxon>Bacteria</taxon>
        <taxon>Pseudomonadati</taxon>
        <taxon>Pseudomonadota</taxon>
        <taxon>Betaproteobacteria</taxon>
        <taxon>Neisseriales</taxon>
        <taxon>Chromobacteriaceae</taxon>
        <taxon>Chromobacterium</taxon>
    </lineage>
</organism>
<evidence type="ECO:0000256" key="5">
    <source>
        <dbReference type="SAM" id="SignalP"/>
    </source>
</evidence>
<dbReference type="InterPro" id="IPR027417">
    <property type="entry name" value="P-loop_NTPase"/>
</dbReference>
<dbReference type="SUPFAM" id="SSF90123">
    <property type="entry name" value="ABC transporter transmembrane region"/>
    <property type="match status" value="1"/>
</dbReference>
<evidence type="ECO:0000256" key="3">
    <source>
        <dbReference type="ARBA" id="ARBA00022989"/>
    </source>
</evidence>
<keyword evidence="2" id="KW-0812">Transmembrane</keyword>